<name>A0A926Y055_9BACT</name>
<evidence type="ECO:0000313" key="8">
    <source>
        <dbReference type="EMBL" id="MBD2701462.1"/>
    </source>
</evidence>
<gene>
    <name evidence="8" type="ORF">IC229_12495</name>
</gene>
<dbReference type="CDD" id="cd06170">
    <property type="entry name" value="LuxR_C_like"/>
    <property type="match status" value="1"/>
</dbReference>
<dbReference type="Pfam" id="PF00196">
    <property type="entry name" value="GerE"/>
    <property type="match status" value="1"/>
</dbReference>
<feature type="domain" description="HTH luxR-type" evidence="6">
    <location>
        <begin position="148"/>
        <end position="210"/>
    </location>
</feature>
<reference evidence="8" key="1">
    <citation type="submission" date="2020-09" db="EMBL/GenBank/DDBJ databases">
        <authorList>
            <person name="Kim M.K."/>
        </authorList>
    </citation>
    <scope>NUCLEOTIDE SEQUENCE</scope>
    <source>
        <strain evidence="8">BT702</strain>
    </source>
</reference>
<evidence type="ECO:0000256" key="1">
    <source>
        <dbReference type="ARBA" id="ARBA00022553"/>
    </source>
</evidence>
<dbReference type="SUPFAM" id="SSF52172">
    <property type="entry name" value="CheY-like"/>
    <property type="match status" value="1"/>
</dbReference>
<dbReference type="Gene3D" id="3.40.50.2300">
    <property type="match status" value="1"/>
</dbReference>
<evidence type="ECO:0000256" key="2">
    <source>
        <dbReference type="ARBA" id="ARBA00023015"/>
    </source>
</evidence>
<keyword evidence="1 5" id="KW-0597">Phosphoprotein</keyword>
<dbReference type="PROSITE" id="PS50043">
    <property type="entry name" value="HTH_LUXR_2"/>
    <property type="match status" value="1"/>
</dbReference>
<keyword evidence="4" id="KW-0804">Transcription</keyword>
<proteinExistence type="predicted"/>
<feature type="domain" description="Response regulatory" evidence="7">
    <location>
        <begin position="6"/>
        <end position="122"/>
    </location>
</feature>
<evidence type="ECO:0000259" key="7">
    <source>
        <dbReference type="PROSITE" id="PS50110"/>
    </source>
</evidence>
<accession>A0A926Y055</accession>
<protein>
    <submittedName>
        <fullName evidence="8">Response regulator transcription factor</fullName>
    </submittedName>
</protein>
<dbReference type="Pfam" id="PF00072">
    <property type="entry name" value="Response_reg"/>
    <property type="match status" value="1"/>
</dbReference>
<dbReference type="GO" id="GO:0000160">
    <property type="term" value="P:phosphorelay signal transduction system"/>
    <property type="evidence" value="ECO:0007669"/>
    <property type="project" value="InterPro"/>
</dbReference>
<dbReference type="InterPro" id="IPR039420">
    <property type="entry name" value="WalR-like"/>
</dbReference>
<dbReference type="GO" id="GO:0003677">
    <property type="term" value="F:DNA binding"/>
    <property type="evidence" value="ECO:0007669"/>
    <property type="project" value="UniProtKB-KW"/>
</dbReference>
<dbReference type="InterPro" id="IPR011006">
    <property type="entry name" value="CheY-like_superfamily"/>
</dbReference>
<dbReference type="PROSITE" id="PS50110">
    <property type="entry name" value="RESPONSE_REGULATORY"/>
    <property type="match status" value="1"/>
</dbReference>
<dbReference type="InterPro" id="IPR000792">
    <property type="entry name" value="Tscrpt_reg_LuxR_C"/>
</dbReference>
<dbReference type="InterPro" id="IPR058245">
    <property type="entry name" value="NreC/VraR/RcsB-like_REC"/>
</dbReference>
<dbReference type="SUPFAM" id="SSF46894">
    <property type="entry name" value="C-terminal effector domain of the bipartite response regulators"/>
    <property type="match status" value="1"/>
</dbReference>
<dbReference type="GO" id="GO:0006355">
    <property type="term" value="P:regulation of DNA-templated transcription"/>
    <property type="evidence" value="ECO:0007669"/>
    <property type="project" value="InterPro"/>
</dbReference>
<dbReference type="EMBL" id="JACWZY010000008">
    <property type="protein sequence ID" value="MBD2701462.1"/>
    <property type="molecule type" value="Genomic_DNA"/>
</dbReference>
<dbReference type="PANTHER" id="PTHR43214:SF41">
    <property type="entry name" value="NITRATE_NITRITE RESPONSE REGULATOR PROTEIN NARP"/>
    <property type="match status" value="1"/>
</dbReference>
<organism evidence="8 9">
    <name type="scientific">Spirosoma profusum</name>
    <dbReference type="NCBI Taxonomy" id="2771354"/>
    <lineage>
        <taxon>Bacteria</taxon>
        <taxon>Pseudomonadati</taxon>
        <taxon>Bacteroidota</taxon>
        <taxon>Cytophagia</taxon>
        <taxon>Cytophagales</taxon>
        <taxon>Cytophagaceae</taxon>
        <taxon>Spirosoma</taxon>
    </lineage>
</organism>
<evidence type="ECO:0000259" key="6">
    <source>
        <dbReference type="PROSITE" id="PS50043"/>
    </source>
</evidence>
<feature type="modified residue" description="4-aspartylphosphate" evidence="5">
    <location>
        <position position="57"/>
    </location>
</feature>
<evidence type="ECO:0000313" key="9">
    <source>
        <dbReference type="Proteomes" id="UP000598820"/>
    </source>
</evidence>
<dbReference type="SMART" id="SM00421">
    <property type="entry name" value="HTH_LUXR"/>
    <property type="match status" value="1"/>
</dbReference>
<keyword evidence="9" id="KW-1185">Reference proteome</keyword>
<dbReference type="Proteomes" id="UP000598820">
    <property type="component" value="Unassembled WGS sequence"/>
</dbReference>
<dbReference type="InterPro" id="IPR001789">
    <property type="entry name" value="Sig_transdc_resp-reg_receiver"/>
</dbReference>
<dbReference type="PRINTS" id="PR00038">
    <property type="entry name" value="HTHLUXR"/>
</dbReference>
<comment type="caution">
    <text evidence="8">The sequence shown here is derived from an EMBL/GenBank/DDBJ whole genome shotgun (WGS) entry which is preliminary data.</text>
</comment>
<sequence length="212" mass="23759">METPIKILIADDHQLFNDGMKMMLSTEDNLQIVGQVFSGKDVLEAVNRLMPNVILLDINMPHINGLDVASQLLKVAPTVRIIVLTMYNDRKFVDDCKKMGVHGYILKNSGVDEVINAIETVTAGKKYYDPKLTQAHKANLHADDFFMKQFQLTKREIEIIGLIGQSFTNEEIADKLFLSVATVKTHRNNINLKLGINKPADLVKFAVEHGLA</sequence>
<dbReference type="InterPro" id="IPR016032">
    <property type="entry name" value="Sig_transdc_resp-reg_C-effctor"/>
</dbReference>
<dbReference type="PANTHER" id="PTHR43214">
    <property type="entry name" value="TWO-COMPONENT RESPONSE REGULATOR"/>
    <property type="match status" value="1"/>
</dbReference>
<evidence type="ECO:0000256" key="3">
    <source>
        <dbReference type="ARBA" id="ARBA00023125"/>
    </source>
</evidence>
<evidence type="ECO:0000256" key="5">
    <source>
        <dbReference type="PROSITE-ProRule" id="PRU00169"/>
    </source>
</evidence>
<evidence type="ECO:0000256" key="4">
    <source>
        <dbReference type="ARBA" id="ARBA00023163"/>
    </source>
</evidence>
<dbReference type="RefSeq" id="WP_190887314.1">
    <property type="nucleotide sequence ID" value="NZ_JACWZY010000008.1"/>
</dbReference>
<dbReference type="AlphaFoldDB" id="A0A926Y055"/>
<keyword evidence="2" id="KW-0805">Transcription regulation</keyword>
<dbReference type="SMART" id="SM00448">
    <property type="entry name" value="REC"/>
    <property type="match status" value="1"/>
</dbReference>
<dbReference type="CDD" id="cd17535">
    <property type="entry name" value="REC_NarL-like"/>
    <property type="match status" value="1"/>
</dbReference>
<keyword evidence="3" id="KW-0238">DNA-binding</keyword>